<keyword evidence="3" id="KW-0554">One-carbon metabolism</keyword>
<dbReference type="InterPro" id="IPR015421">
    <property type="entry name" value="PyrdxlP-dep_Trfase_major"/>
</dbReference>
<dbReference type="eggNOG" id="COG0112">
    <property type="taxonomic scope" value="Bacteria"/>
</dbReference>
<dbReference type="AlphaFoldDB" id="N1ZV53"/>
<dbReference type="GO" id="GO:0019264">
    <property type="term" value="P:glycine biosynthetic process from serine"/>
    <property type="evidence" value="ECO:0007669"/>
    <property type="project" value="TreeGrafter"/>
</dbReference>
<organism evidence="7 8">
    <name type="scientific">Eubacterium plexicaudatum ASF492</name>
    <dbReference type="NCBI Taxonomy" id="1235802"/>
    <lineage>
        <taxon>Bacteria</taxon>
        <taxon>Bacillati</taxon>
        <taxon>Bacillota</taxon>
        <taxon>Clostridia</taxon>
        <taxon>Eubacteriales</taxon>
        <taxon>Eubacteriaceae</taxon>
        <taxon>Eubacterium</taxon>
    </lineage>
</organism>
<dbReference type="Proteomes" id="UP000012589">
    <property type="component" value="Unassembled WGS sequence"/>
</dbReference>
<dbReference type="InterPro" id="IPR039429">
    <property type="entry name" value="SHMT-like_dom"/>
</dbReference>
<dbReference type="InterPro" id="IPR049943">
    <property type="entry name" value="Ser_HO-MeTrfase-like"/>
</dbReference>
<dbReference type="InterPro" id="IPR015424">
    <property type="entry name" value="PyrdxlP-dep_Trfase"/>
</dbReference>
<dbReference type="PANTHER" id="PTHR11680">
    <property type="entry name" value="SERINE HYDROXYMETHYLTRANSFERASE"/>
    <property type="match status" value="1"/>
</dbReference>
<evidence type="ECO:0000259" key="6">
    <source>
        <dbReference type="Pfam" id="PF00464"/>
    </source>
</evidence>
<keyword evidence="4" id="KW-0028">Amino-acid biosynthesis</keyword>
<dbReference type="PATRIC" id="fig|1235802.3.peg.6221"/>
<comment type="caution">
    <text evidence="7">The sequence shown here is derived from an EMBL/GenBank/DDBJ whole genome shotgun (WGS) entry which is preliminary data.</text>
</comment>
<dbReference type="GO" id="GO:0030170">
    <property type="term" value="F:pyridoxal phosphate binding"/>
    <property type="evidence" value="ECO:0007669"/>
    <property type="project" value="TreeGrafter"/>
</dbReference>
<accession>N1ZV53</accession>
<dbReference type="EMBL" id="AQFT01000200">
    <property type="protein sequence ID" value="EMZ17725.1"/>
    <property type="molecule type" value="Genomic_DNA"/>
</dbReference>
<sequence>MDNEALEMITMHKILKKYMDLNKELIENENNKIPLCAAETYISDFCKQPLLSEFEGKYSFIDKDNKNAFIGGEYVQQLNELLTEECKILFNADYTNADTLTGINCFTVCAMSLISRNDRVLVTTPEQGGHASIPIILNSLGISYDPVPYDYESYQIDYSKINDMCRTQKYKFIIFCQSDIINPPHLNKICLTPDMGIIYDGTQTLGLIAGKIISNPLDTDNVVLIGGAHKTLPAPSCGLIMTNNIHYSELLKRNITPNYLRNTQPNHIAALLMCLIEQEEFGRQYQSQIVKSANLLGNALEKYHFRLAKLDDHIYTYTHQVFVLMSQEDAENYYVNAQKFNISLNQKHKKLFGNDGIRLGTQQISRYNWDNKEIMPLAKLLYLLLKPEINQKEILQLRNYLIEKKIPQFEYECISIK</sequence>
<dbReference type="GO" id="GO:0004372">
    <property type="term" value="F:glycine hydroxymethyltransferase activity"/>
    <property type="evidence" value="ECO:0007669"/>
    <property type="project" value="TreeGrafter"/>
</dbReference>
<comment type="cofactor">
    <cofactor evidence="1">
        <name>pyridoxal 5'-phosphate</name>
        <dbReference type="ChEBI" id="CHEBI:597326"/>
    </cofactor>
</comment>
<dbReference type="GO" id="GO:0046653">
    <property type="term" value="P:tetrahydrofolate metabolic process"/>
    <property type="evidence" value="ECO:0007669"/>
    <property type="project" value="TreeGrafter"/>
</dbReference>
<evidence type="ECO:0000313" key="7">
    <source>
        <dbReference type="EMBL" id="EMZ17725.1"/>
    </source>
</evidence>
<dbReference type="Gene3D" id="3.40.640.10">
    <property type="entry name" value="Type I PLP-dependent aspartate aminotransferase-like (Major domain)"/>
    <property type="match status" value="1"/>
</dbReference>
<dbReference type="SUPFAM" id="SSF53383">
    <property type="entry name" value="PLP-dependent transferases"/>
    <property type="match status" value="1"/>
</dbReference>
<keyword evidence="8" id="KW-1185">Reference proteome</keyword>
<dbReference type="Pfam" id="PF00464">
    <property type="entry name" value="SHMT"/>
    <property type="match status" value="1"/>
</dbReference>
<protein>
    <recommendedName>
        <fullName evidence="6">Serine hydroxymethyltransferase-like domain-containing protein</fullName>
    </recommendedName>
</protein>
<gene>
    <name evidence="7" type="ORF">C823_05891</name>
</gene>
<proteinExistence type="inferred from homology"/>
<feature type="domain" description="Serine hydroxymethyltransferase-like" evidence="6">
    <location>
        <begin position="20"/>
        <end position="379"/>
    </location>
</feature>
<keyword evidence="5" id="KW-0663">Pyridoxal phosphate</keyword>
<evidence type="ECO:0000256" key="4">
    <source>
        <dbReference type="ARBA" id="ARBA00022605"/>
    </source>
</evidence>
<reference evidence="7 8" key="1">
    <citation type="journal article" date="2014" name="Genome Announc.">
        <title>Draft genome sequences of the altered schaedler flora, a defined bacterial community from gnotobiotic mice.</title>
        <authorList>
            <person name="Wannemuehler M.J."/>
            <person name="Overstreet A.M."/>
            <person name="Ward D.V."/>
            <person name="Phillips G.J."/>
        </authorList>
    </citation>
    <scope>NUCLEOTIDE SEQUENCE [LARGE SCALE GENOMIC DNA]</scope>
    <source>
        <strain evidence="7 8">ASF492</strain>
    </source>
</reference>
<evidence type="ECO:0000256" key="5">
    <source>
        <dbReference type="ARBA" id="ARBA00022898"/>
    </source>
</evidence>
<name>N1ZV53_9FIRM</name>
<dbReference type="GO" id="GO:0006730">
    <property type="term" value="P:one-carbon metabolic process"/>
    <property type="evidence" value="ECO:0007669"/>
    <property type="project" value="UniProtKB-KW"/>
</dbReference>
<dbReference type="Gene3D" id="3.90.1150.10">
    <property type="entry name" value="Aspartate Aminotransferase, domain 1"/>
    <property type="match status" value="1"/>
</dbReference>
<dbReference type="PANTHER" id="PTHR11680:SF35">
    <property type="entry name" value="SERINE HYDROXYMETHYLTRANSFERASE 1"/>
    <property type="match status" value="1"/>
</dbReference>
<dbReference type="InterPro" id="IPR015422">
    <property type="entry name" value="PyrdxlP-dep_Trfase_small"/>
</dbReference>
<dbReference type="GO" id="GO:0005737">
    <property type="term" value="C:cytoplasm"/>
    <property type="evidence" value="ECO:0007669"/>
    <property type="project" value="TreeGrafter"/>
</dbReference>
<evidence type="ECO:0000256" key="3">
    <source>
        <dbReference type="ARBA" id="ARBA00022563"/>
    </source>
</evidence>
<evidence type="ECO:0000256" key="2">
    <source>
        <dbReference type="ARBA" id="ARBA00006376"/>
    </source>
</evidence>
<dbReference type="HOGENOM" id="CLU_022477_2_1_9"/>
<comment type="similarity">
    <text evidence="2">Belongs to the SHMT family.</text>
</comment>
<dbReference type="STRING" id="1235802.C823_05891"/>
<evidence type="ECO:0000256" key="1">
    <source>
        <dbReference type="ARBA" id="ARBA00001933"/>
    </source>
</evidence>
<evidence type="ECO:0000313" key="8">
    <source>
        <dbReference type="Proteomes" id="UP000012589"/>
    </source>
</evidence>